<dbReference type="Gene3D" id="1.10.2020.10">
    <property type="entry name" value="uronate isomerase, domain 2, chain A"/>
    <property type="match status" value="1"/>
</dbReference>
<evidence type="ECO:0000256" key="7">
    <source>
        <dbReference type="HAMAP-Rule" id="MF_00675"/>
    </source>
</evidence>
<comment type="pathway">
    <text evidence="2 7">Carbohydrate metabolism; pentose and glucuronate interconversion.</text>
</comment>
<organism evidence="8 9">
    <name type="scientific">Amphibacillus indicireducens</name>
    <dbReference type="NCBI Taxonomy" id="1076330"/>
    <lineage>
        <taxon>Bacteria</taxon>
        <taxon>Bacillati</taxon>
        <taxon>Bacillota</taxon>
        <taxon>Bacilli</taxon>
        <taxon>Bacillales</taxon>
        <taxon>Bacillaceae</taxon>
        <taxon>Amphibacillus</taxon>
    </lineage>
</organism>
<dbReference type="PANTHER" id="PTHR30068:SF4">
    <property type="entry name" value="URONATE ISOMERASE"/>
    <property type="match status" value="1"/>
</dbReference>
<protein>
    <recommendedName>
        <fullName evidence="5 7">Uronate isomerase</fullName>
        <ecNumber evidence="4 7">5.3.1.12</ecNumber>
    </recommendedName>
    <alternativeName>
        <fullName evidence="7">Glucuronate isomerase</fullName>
    </alternativeName>
    <alternativeName>
        <fullName evidence="7">Uronic isomerase</fullName>
    </alternativeName>
</protein>
<reference evidence="9" key="1">
    <citation type="journal article" date="2019" name="Int. J. Syst. Evol. Microbiol.">
        <title>The Global Catalogue of Microorganisms (GCM) 10K type strain sequencing project: providing services to taxonomists for standard genome sequencing and annotation.</title>
        <authorList>
            <consortium name="The Broad Institute Genomics Platform"/>
            <consortium name="The Broad Institute Genome Sequencing Center for Infectious Disease"/>
            <person name="Wu L."/>
            <person name="Ma J."/>
        </authorList>
    </citation>
    <scope>NUCLEOTIDE SEQUENCE [LARGE SCALE GENOMIC DNA]</scope>
    <source>
        <strain evidence="9">JCM 17250</strain>
    </source>
</reference>
<evidence type="ECO:0000256" key="3">
    <source>
        <dbReference type="ARBA" id="ARBA00008397"/>
    </source>
</evidence>
<dbReference type="RefSeq" id="WP_344913333.1">
    <property type="nucleotide sequence ID" value="NZ_BAABDL010000125.1"/>
</dbReference>
<dbReference type="InterPro" id="IPR032466">
    <property type="entry name" value="Metal_Hydrolase"/>
</dbReference>
<dbReference type="EC" id="5.3.1.12" evidence="4 7"/>
<dbReference type="NCBIfam" id="NF002794">
    <property type="entry name" value="PRK02925.1"/>
    <property type="match status" value="1"/>
</dbReference>
<evidence type="ECO:0000313" key="9">
    <source>
        <dbReference type="Proteomes" id="UP001501734"/>
    </source>
</evidence>
<dbReference type="PANTHER" id="PTHR30068">
    <property type="entry name" value="URONATE ISOMERASE"/>
    <property type="match status" value="1"/>
</dbReference>
<gene>
    <name evidence="7 8" type="primary">uxaC</name>
    <name evidence="8" type="ORF">GCM10022410_23090</name>
</gene>
<dbReference type="Pfam" id="PF02614">
    <property type="entry name" value="UxaC"/>
    <property type="match status" value="1"/>
</dbReference>
<proteinExistence type="inferred from homology"/>
<dbReference type="SUPFAM" id="SSF51556">
    <property type="entry name" value="Metallo-dependent hydrolases"/>
    <property type="match status" value="1"/>
</dbReference>
<dbReference type="InterPro" id="IPR003766">
    <property type="entry name" value="Uronate_isomerase"/>
</dbReference>
<accession>A0ABP7W154</accession>
<evidence type="ECO:0000256" key="6">
    <source>
        <dbReference type="ARBA" id="ARBA00023235"/>
    </source>
</evidence>
<name>A0ABP7W154_9BACI</name>
<dbReference type="EMBL" id="BAABDL010000125">
    <property type="protein sequence ID" value="GAA4077831.1"/>
    <property type="molecule type" value="Genomic_DNA"/>
</dbReference>
<keyword evidence="9" id="KW-1185">Reference proteome</keyword>
<dbReference type="HAMAP" id="MF_00675">
    <property type="entry name" value="UxaC"/>
    <property type="match status" value="1"/>
</dbReference>
<comment type="catalytic activity">
    <reaction evidence="1 7">
        <text>D-glucuronate = D-fructuronate</text>
        <dbReference type="Rhea" id="RHEA:13049"/>
        <dbReference type="ChEBI" id="CHEBI:58720"/>
        <dbReference type="ChEBI" id="CHEBI:59863"/>
        <dbReference type="EC" id="5.3.1.12"/>
    </reaction>
</comment>
<comment type="catalytic activity">
    <reaction evidence="7">
        <text>aldehydo-D-galacturonate = keto-D-tagaturonate</text>
        <dbReference type="Rhea" id="RHEA:27702"/>
        <dbReference type="ChEBI" id="CHEBI:12952"/>
        <dbReference type="ChEBI" id="CHEBI:17886"/>
    </reaction>
</comment>
<keyword evidence="6 7" id="KW-0413">Isomerase</keyword>
<evidence type="ECO:0000256" key="4">
    <source>
        <dbReference type="ARBA" id="ARBA00012546"/>
    </source>
</evidence>
<evidence type="ECO:0000256" key="5">
    <source>
        <dbReference type="ARBA" id="ARBA00020555"/>
    </source>
</evidence>
<dbReference type="Proteomes" id="UP001501734">
    <property type="component" value="Unassembled WGS sequence"/>
</dbReference>
<evidence type="ECO:0000313" key="8">
    <source>
        <dbReference type="EMBL" id="GAA4077831.1"/>
    </source>
</evidence>
<dbReference type="Gene3D" id="3.20.20.140">
    <property type="entry name" value="Metal-dependent hydrolases"/>
    <property type="match status" value="1"/>
</dbReference>
<comment type="similarity">
    <text evidence="3 7">Belongs to the metallo-dependent hydrolases superfamily. Uronate isomerase family.</text>
</comment>
<dbReference type="GO" id="GO:0016853">
    <property type="term" value="F:isomerase activity"/>
    <property type="evidence" value="ECO:0007669"/>
    <property type="project" value="UniProtKB-KW"/>
</dbReference>
<evidence type="ECO:0000256" key="1">
    <source>
        <dbReference type="ARBA" id="ARBA00001165"/>
    </source>
</evidence>
<comment type="caution">
    <text evidence="8">The sequence shown here is derived from an EMBL/GenBank/DDBJ whole genome shotgun (WGS) entry which is preliminary data.</text>
</comment>
<evidence type="ECO:0000256" key="2">
    <source>
        <dbReference type="ARBA" id="ARBA00004892"/>
    </source>
</evidence>
<sequence>MRPFIHDDFLLQSEASKWIYHDYAKDLPIIDYHCHLPPVEIANNHQYQTITDIWLAGDHYKWRAMRALGIDEHYITGDAPDIEKFQKWASIVPKTIGNPLYHWTHLELKRYFNLDVLLDESNWQDVWEETNRLLNQDEFRAQGLITRSNVEAICTTDDPLDSLQYHDQIKQDPNFKTQVLPTLRPDRLIEIGANDFLDYLTEIEEHYQVEVKTWDDMQQLIETIVEVFHQQGCRLADHGIQRLPFVRSTAIRLERILAKKRQGDEITRSEIDQYKTEMLIQFAHAYHKRDWVMQWHIGAIRNNNQRMFAQLGKDTGYDSIDDFNLAKSLNGLLNAIDFTDQLPKTIIYNLNPNHNEVIASAIGNFQSGETVGKIQFGSGWWFNDQKRGMERQLNDLAHFGILSSFVGMLTDSRSMLSYTRHEYFRRTLANLLGEWVEQGLIPNDRELVGKVMSDVSYYNAKRYFSF</sequence>